<dbReference type="InterPro" id="IPR050288">
    <property type="entry name" value="Cellulose_deg_GH3"/>
</dbReference>
<organism evidence="4 5">
    <name type="scientific">Streptomyces luteoverticillatus</name>
    <name type="common">Streptoverticillium luteoverticillatus</name>
    <dbReference type="NCBI Taxonomy" id="66425"/>
    <lineage>
        <taxon>Bacteria</taxon>
        <taxon>Bacillati</taxon>
        <taxon>Actinomycetota</taxon>
        <taxon>Actinomycetes</taxon>
        <taxon>Kitasatosporales</taxon>
        <taxon>Streptomycetaceae</taxon>
        <taxon>Streptomyces</taxon>
    </lineage>
</organism>
<dbReference type="SUPFAM" id="SSF52279">
    <property type="entry name" value="Beta-D-glucan exohydrolase, C-terminal domain"/>
    <property type="match status" value="1"/>
</dbReference>
<dbReference type="AlphaFoldDB" id="A0A3Q9FRT9"/>
<dbReference type="Gene3D" id="3.20.20.300">
    <property type="entry name" value="Glycoside hydrolase, family 3, N-terminal domain"/>
    <property type="match status" value="1"/>
</dbReference>
<evidence type="ECO:0000313" key="4">
    <source>
        <dbReference type="EMBL" id="AZQ70592.1"/>
    </source>
</evidence>
<keyword evidence="2" id="KW-0378">Hydrolase</keyword>
<dbReference type="Gene3D" id="3.40.50.1700">
    <property type="entry name" value="Glycoside hydrolase family 3 C-terminal domain"/>
    <property type="match status" value="1"/>
</dbReference>
<keyword evidence="5" id="KW-1185">Reference proteome</keyword>
<dbReference type="InterPro" id="IPR002772">
    <property type="entry name" value="Glyco_hydro_3_C"/>
</dbReference>
<gene>
    <name evidence="4" type="ORF">EKH77_04605</name>
</gene>
<dbReference type="InterPro" id="IPR017853">
    <property type="entry name" value="GH"/>
</dbReference>
<accession>A0A3Q9FRT9</accession>
<dbReference type="InterPro" id="IPR036881">
    <property type="entry name" value="Glyco_hydro_3_C_sf"/>
</dbReference>
<feature type="domain" description="Fibronectin type III-like" evidence="3">
    <location>
        <begin position="758"/>
        <end position="829"/>
    </location>
</feature>
<dbReference type="PANTHER" id="PTHR42715">
    <property type="entry name" value="BETA-GLUCOSIDASE"/>
    <property type="match status" value="1"/>
</dbReference>
<dbReference type="GO" id="GO:0005975">
    <property type="term" value="P:carbohydrate metabolic process"/>
    <property type="evidence" value="ECO:0007669"/>
    <property type="project" value="InterPro"/>
</dbReference>
<dbReference type="Pfam" id="PF01915">
    <property type="entry name" value="Glyco_hydro_3_C"/>
    <property type="match status" value="1"/>
</dbReference>
<protein>
    <submittedName>
        <fullName evidence="4">Beta-glucosidase</fullName>
    </submittedName>
</protein>
<reference evidence="4 5" key="1">
    <citation type="submission" date="2018-12" db="EMBL/GenBank/DDBJ databases">
        <title>The whole draft genome of Streptomyce luteoverticillatus CGMCC 15060.</title>
        <authorList>
            <person name="Feng Z."/>
            <person name="Chen G."/>
            <person name="Zhang J."/>
            <person name="Zhu H."/>
            <person name="Yu X."/>
            <person name="Zhang W."/>
            <person name="Zhang X."/>
        </authorList>
    </citation>
    <scope>NUCLEOTIDE SEQUENCE [LARGE SCALE GENOMIC DNA]</scope>
    <source>
        <strain evidence="4 5">CGMCC 15060</strain>
    </source>
</reference>
<dbReference type="SMART" id="SM01217">
    <property type="entry name" value="Fn3_like"/>
    <property type="match status" value="1"/>
</dbReference>
<dbReference type="PRINTS" id="PR00133">
    <property type="entry name" value="GLHYDRLASE3"/>
</dbReference>
<evidence type="ECO:0000256" key="2">
    <source>
        <dbReference type="ARBA" id="ARBA00022801"/>
    </source>
</evidence>
<dbReference type="InterPro" id="IPR013783">
    <property type="entry name" value="Ig-like_fold"/>
</dbReference>
<dbReference type="SUPFAM" id="SSF51445">
    <property type="entry name" value="(Trans)glycosidases"/>
    <property type="match status" value="1"/>
</dbReference>
<dbReference type="Gene3D" id="2.60.120.380">
    <property type="match status" value="1"/>
</dbReference>
<dbReference type="Pfam" id="PF14310">
    <property type="entry name" value="Fn3-like"/>
    <property type="match status" value="1"/>
</dbReference>
<name>A0A3Q9FRT9_STRLT</name>
<dbReference type="OrthoDB" id="9803863at2"/>
<dbReference type="InterPro" id="IPR001764">
    <property type="entry name" value="Glyco_hydro_3_N"/>
</dbReference>
<comment type="similarity">
    <text evidence="1">Belongs to the glycosyl hydrolase 3 family.</text>
</comment>
<evidence type="ECO:0000256" key="1">
    <source>
        <dbReference type="ARBA" id="ARBA00005336"/>
    </source>
</evidence>
<dbReference type="Pfam" id="PF00933">
    <property type="entry name" value="Glyco_hydro_3"/>
    <property type="match status" value="1"/>
</dbReference>
<dbReference type="InterPro" id="IPR026891">
    <property type="entry name" value="Fn3-like"/>
</dbReference>
<sequence length="843" mass="90184">MAPHRPRSPRTGTELIVLLRRKHRQGAGPRPYGRAGRLLTHALAAVCAATLLTAPAADATPQEGSARVRALVAKMTLDEKISFVHWTTGPKNGPTMKGIGYLPGVPRLGIPELRTADGPAGIRLLGRTATAMPTPVALAATFDDRLAGEYGKVLGREGRAMGHDNVLAPMTNIIRVPYAGRNFETFSEDPLLSSRMAAGEIRGIQGQGLMATVKHFAANNQERDRMTVDATVDEQTLQEVEFPAFRSAVEAGAASVMCAYNSVNGAQSCSNDGLLRGVLREQWDFRGWVMSDWLATHATSDITKGLDQELGIDLRLGEPVPPSKYFDAELKAAIAKGAVPEATLDRSVVRIVGQMERFGLLDPGSPRPDRDPQAGRAAARTVAEKGGVLLRNERGTLPLSDRDTGDIAVIGHSAKYPKVTGDGSAHVVPDRATAPVDALRQRAGRGTSVTYEPGQDLVGVPLPGSALSPAFSNGKQLDPLGKGTFYEGELTVPAEGDYTFAFKVMGGVANLSIGDHPMILGTETYGTVSTVVHLSKGTHRVAMNGWAWEDTPLTADLSWVTPRQARDDFDRAVAAAAKARTAIVFAHDDGTEGVDRESLSLPGRQDELIAAVAKVNPRTVVVLNTGSAVLMPWLRDTAAVLEMWYPGQEGAEATASLLYGDSAPSGRLTQTFPASETAHPMAGDPHRYPGVNGKQTYSEGLKVGYRWYDDTGVAPLFPFGHGLSYTTFDQRDLAVQRTAAGLTATVTVRNTGSRAGEETVQLYLGPSPDTTAPQVEKKLAGYAKVALAPGEQRRVTITVDEQQLRHWDSTTHRWRLGTGERTVQVGSSAAELKASRTVTVQPR</sequence>
<evidence type="ECO:0000259" key="3">
    <source>
        <dbReference type="SMART" id="SM01217"/>
    </source>
</evidence>
<dbReference type="InterPro" id="IPR036962">
    <property type="entry name" value="Glyco_hydro_3_N_sf"/>
</dbReference>
<dbReference type="Proteomes" id="UP000267900">
    <property type="component" value="Chromosome"/>
</dbReference>
<dbReference type="PANTHER" id="PTHR42715:SF10">
    <property type="entry name" value="BETA-GLUCOSIDASE"/>
    <property type="match status" value="1"/>
</dbReference>
<evidence type="ECO:0000313" key="5">
    <source>
        <dbReference type="Proteomes" id="UP000267900"/>
    </source>
</evidence>
<proteinExistence type="inferred from homology"/>
<dbReference type="GO" id="GO:0004553">
    <property type="term" value="F:hydrolase activity, hydrolyzing O-glycosyl compounds"/>
    <property type="evidence" value="ECO:0007669"/>
    <property type="project" value="InterPro"/>
</dbReference>
<dbReference type="EMBL" id="CP034587">
    <property type="protein sequence ID" value="AZQ70592.1"/>
    <property type="molecule type" value="Genomic_DNA"/>
</dbReference>
<dbReference type="Gene3D" id="2.60.40.10">
    <property type="entry name" value="Immunoglobulins"/>
    <property type="match status" value="1"/>
</dbReference>